<gene>
    <name evidence="1" type="ORF">Ahy_B05g077911</name>
</gene>
<dbReference type="EMBL" id="SDMP01000015">
    <property type="protein sequence ID" value="RYR09555.1"/>
    <property type="molecule type" value="Genomic_DNA"/>
</dbReference>
<dbReference type="AlphaFoldDB" id="A0A444Z5V7"/>
<comment type="caution">
    <text evidence="1">The sequence shown here is derived from an EMBL/GenBank/DDBJ whole genome shotgun (WGS) entry which is preliminary data.</text>
</comment>
<protein>
    <submittedName>
        <fullName evidence="1">Uncharacterized protein</fullName>
    </submittedName>
</protein>
<evidence type="ECO:0000313" key="2">
    <source>
        <dbReference type="Proteomes" id="UP000289738"/>
    </source>
</evidence>
<dbReference type="Proteomes" id="UP000289738">
    <property type="component" value="Chromosome B05"/>
</dbReference>
<accession>A0A444Z5V7</accession>
<sequence>MMSDVHQGCDHLTTWIHPFIKKELEARFRNDEGFKLRRLTNVANRALPRSSNYTGKSATFMKTKSRLSKLLDREETLAETFKYTHTLKANKERFADELSAAHYEDYTQRLEAATQQSQLPV</sequence>
<keyword evidence="2" id="KW-1185">Reference proteome</keyword>
<dbReference type="Pfam" id="PF03004">
    <property type="entry name" value="Transposase_24"/>
    <property type="match status" value="1"/>
</dbReference>
<proteinExistence type="predicted"/>
<evidence type="ECO:0000313" key="1">
    <source>
        <dbReference type="EMBL" id="RYR09555.1"/>
    </source>
</evidence>
<dbReference type="InterPro" id="IPR004252">
    <property type="entry name" value="Probable_transposase_24"/>
</dbReference>
<name>A0A444Z5V7_ARAHY</name>
<reference evidence="1 2" key="1">
    <citation type="submission" date="2019-01" db="EMBL/GenBank/DDBJ databases">
        <title>Sequencing of cultivated peanut Arachis hypogaea provides insights into genome evolution and oil improvement.</title>
        <authorList>
            <person name="Chen X."/>
        </authorList>
    </citation>
    <scope>NUCLEOTIDE SEQUENCE [LARGE SCALE GENOMIC DNA]</scope>
    <source>
        <strain evidence="2">cv. Fuhuasheng</strain>
        <tissue evidence="1">Leaves</tissue>
    </source>
</reference>
<organism evidence="1 2">
    <name type="scientific">Arachis hypogaea</name>
    <name type="common">Peanut</name>
    <dbReference type="NCBI Taxonomy" id="3818"/>
    <lineage>
        <taxon>Eukaryota</taxon>
        <taxon>Viridiplantae</taxon>
        <taxon>Streptophyta</taxon>
        <taxon>Embryophyta</taxon>
        <taxon>Tracheophyta</taxon>
        <taxon>Spermatophyta</taxon>
        <taxon>Magnoliopsida</taxon>
        <taxon>eudicotyledons</taxon>
        <taxon>Gunneridae</taxon>
        <taxon>Pentapetalae</taxon>
        <taxon>rosids</taxon>
        <taxon>fabids</taxon>
        <taxon>Fabales</taxon>
        <taxon>Fabaceae</taxon>
        <taxon>Papilionoideae</taxon>
        <taxon>50 kb inversion clade</taxon>
        <taxon>dalbergioids sensu lato</taxon>
        <taxon>Dalbergieae</taxon>
        <taxon>Pterocarpus clade</taxon>
        <taxon>Arachis</taxon>
    </lineage>
</organism>